<keyword evidence="2" id="KW-1185">Reference proteome</keyword>
<reference evidence="1 2" key="1">
    <citation type="submission" date="2024-10" db="EMBL/GenBank/DDBJ databases">
        <title>The Natural Products Discovery Center: Release of the First 8490 Sequenced Strains for Exploring Actinobacteria Biosynthetic Diversity.</title>
        <authorList>
            <person name="Kalkreuter E."/>
            <person name="Kautsar S.A."/>
            <person name="Yang D."/>
            <person name="Bader C.D."/>
            <person name="Teijaro C.N."/>
            <person name="Fluegel L."/>
            <person name="Davis C.M."/>
            <person name="Simpson J.R."/>
            <person name="Lauterbach L."/>
            <person name="Steele A.D."/>
            <person name="Gui C."/>
            <person name="Meng S."/>
            <person name="Li G."/>
            <person name="Viehrig K."/>
            <person name="Ye F."/>
            <person name="Su P."/>
            <person name="Kiefer A.F."/>
            <person name="Nichols A."/>
            <person name="Cepeda A.J."/>
            <person name="Yan W."/>
            <person name="Fan B."/>
            <person name="Jiang Y."/>
            <person name="Adhikari A."/>
            <person name="Zheng C.-J."/>
            <person name="Schuster L."/>
            <person name="Cowan T.M."/>
            <person name="Smanski M.J."/>
            <person name="Chevrette M.G."/>
            <person name="De Carvalho L.P.S."/>
            <person name="Shen B."/>
        </authorList>
    </citation>
    <scope>NUCLEOTIDE SEQUENCE [LARGE SCALE GENOMIC DNA]</scope>
    <source>
        <strain evidence="1 2">NPDC001281</strain>
    </source>
</reference>
<dbReference type="GO" id="GO:0016301">
    <property type="term" value="F:kinase activity"/>
    <property type="evidence" value="ECO:0007669"/>
    <property type="project" value="UniProtKB-KW"/>
</dbReference>
<gene>
    <name evidence="1" type="ORF">ACFY05_34050</name>
</gene>
<keyword evidence="1" id="KW-0808">Transferase</keyword>
<dbReference type="Gene3D" id="3.40.50.300">
    <property type="entry name" value="P-loop containing nucleotide triphosphate hydrolases"/>
    <property type="match status" value="2"/>
</dbReference>
<dbReference type="EMBL" id="JBIAXI010000026">
    <property type="protein sequence ID" value="MFF4777860.1"/>
    <property type="molecule type" value="Genomic_DNA"/>
</dbReference>
<evidence type="ECO:0000313" key="2">
    <source>
        <dbReference type="Proteomes" id="UP001602119"/>
    </source>
</evidence>
<dbReference type="RefSeq" id="WP_387346356.1">
    <property type="nucleotide sequence ID" value="NZ_JBIAXI010000026.1"/>
</dbReference>
<dbReference type="Pfam" id="PF03308">
    <property type="entry name" value="MeaB"/>
    <property type="match status" value="1"/>
</dbReference>
<accession>A0ABW6VER7</accession>
<sequence>MTVADRPDGAGGPGGADEWAGLVRRAGALVARSAAAGRPAVLGITGKPGAGKSTLAAALTDALNAERPGAAVLAPMDGFHLSNGVLAALGLRDRKGAPETFDAWGYLALLERIGGGREPVVYAPTFDRALEEPVAGAIPVPGETALVVTEGNYLLLDEEPWRRVRTLLDEVWYVEVADALRLDRLTARHAAFGKTPEQARLWATGSDERNAALVGRTAHHADLRVRVDGWALSMFGRDIGRSRQ</sequence>
<dbReference type="InterPro" id="IPR027417">
    <property type="entry name" value="P-loop_NTPase"/>
</dbReference>
<dbReference type="Proteomes" id="UP001602119">
    <property type="component" value="Unassembled WGS sequence"/>
</dbReference>
<protein>
    <submittedName>
        <fullName evidence="1">Nucleoside/nucleotide kinase family protein</fullName>
    </submittedName>
</protein>
<organism evidence="1 2">
    <name type="scientific">Microtetraspora fusca</name>
    <dbReference type="NCBI Taxonomy" id="1997"/>
    <lineage>
        <taxon>Bacteria</taxon>
        <taxon>Bacillati</taxon>
        <taxon>Actinomycetota</taxon>
        <taxon>Actinomycetes</taxon>
        <taxon>Streptosporangiales</taxon>
        <taxon>Streptosporangiaceae</taxon>
        <taxon>Microtetraspora</taxon>
    </lineage>
</organism>
<name>A0ABW6VER7_MICFU</name>
<dbReference type="SUPFAM" id="SSF52540">
    <property type="entry name" value="P-loop containing nucleoside triphosphate hydrolases"/>
    <property type="match status" value="1"/>
</dbReference>
<proteinExistence type="predicted"/>
<comment type="caution">
    <text evidence="1">The sequence shown here is derived from an EMBL/GenBank/DDBJ whole genome shotgun (WGS) entry which is preliminary data.</text>
</comment>
<keyword evidence="1" id="KW-0418">Kinase</keyword>
<evidence type="ECO:0000313" key="1">
    <source>
        <dbReference type="EMBL" id="MFF4777860.1"/>
    </source>
</evidence>
<dbReference type="NCBIfam" id="NF006743">
    <property type="entry name" value="PRK09270.1-2"/>
    <property type="match status" value="1"/>
</dbReference>
<dbReference type="PANTHER" id="PTHR10285">
    <property type="entry name" value="URIDINE KINASE"/>
    <property type="match status" value="1"/>
</dbReference>